<dbReference type="Proteomes" id="UP000265520">
    <property type="component" value="Unassembled WGS sequence"/>
</dbReference>
<sequence>MNASIFAYSPNNRPVIPPPSPQWDSFWNPFTSLDYYGYPNGSSLDQILMDDENRELRHAREEEGIPDLEQEEEDSQVNGSECFQVSKAQTSGHMESSHQEMAIDNQEAKEETPGFTVYVNQRPTNMAEVIRDLEAQFTVICSAANNVSALLEAKKAQYSSTSNELSASKLLNPVALFRSASHRSSPSKIITSFSNTRDEVYDDPSEENCVFSVSHQSTLDRLYAWEKKLYQEVK</sequence>
<evidence type="ECO:0000259" key="1">
    <source>
        <dbReference type="Pfam" id="PF04782"/>
    </source>
</evidence>
<dbReference type="AlphaFoldDB" id="A0A392MRX3"/>
<keyword evidence="3" id="KW-1185">Reference proteome</keyword>
<name>A0A392MRX3_9FABA</name>
<evidence type="ECO:0000313" key="2">
    <source>
        <dbReference type="EMBL" id="MCH89408.1"/>
    </source>
</evidence>
<feature type="non-terminal residue" evidence="2">
    <location>
        <position position="234"/>
    </location>
</feature>
<evidence type="ECO:0000313" key="3">
    <source>
        <dbReference type="Proteomes" id="UP000265520"/>
    </source>
</evidence>
<dbReference type="PANTHER" id="PTHR21450">
    <property type="entry name" value="PROTEIN ALTERED PHOSPHATE STARVATION RESPONSE 1"/>
    <property type="match status" value="1"/>
</dbReference>
<comment type="caution">
    <text evidence="2">The sequence shown here is derived from an EMBL/GenBank/DDBJ whole genome shotgun (WGS) entry which is preliminary data.</text>
</comment>
<dbReference type="Pfam" id="PF04782">
    <property type="entry name" value="DUF632"/>
    <property type="match status" value="1"/>
</dbReference>
<organism evidence="2 3">
    <name type="scientific">Trifolium medium</name>
    <dbReference type="NCBI Taxonomy" id="97028"/>
    <lineage>
        <taxon>Eukaryota</taxon>
        <taxon>Viridiplantae</taxon>
        <taxon>Streptophyta</taxon>
        <taxon>Embryophyta</taxon>
        <taxon>Tracheophyta</taxon>
        <taxon>Spermatophyta</taxon>
        <taxon>Magnoliopsida</taxon>
        <taxon>eudicotyledons</taxon>
        <taxon>Gunneridae</taxon>
        <taxon>Pentapetalae</taxon>
        <taxon>rosids</taxon>
        <taxon>fabids</taxon>
        <taxon>Fabales</taxon>
        <taxon>Fabaceae</taxon>
        <taxon>Papilionoideae</taxon>
        <taxon>50 kb inversion clade</taxon>
        <taxon>NPAAA clade</taxon>
        <taxon>Hologalegina</taxon>
        <taxon>IRL clade</taxon>
        <taxon>Trifolieae</taxon>
        <taxon>Trifolium</taxon>
    </lineage>
</organism>
<dbReference type="EMBL" id="LXQA010016097">
    <property type="protein sequence ID" value="MCH89408.1"/>
    <property type="molecule type" value="Genomic_DNA"/>
</dbReference>
<feature type="domain" description="DUF632" evidence="1">
    <location>
        <begin position="126"/>
        <end position="234"/>
    </location>
</feature>
<dbReference type="InterPro" id="IPR006867">
    <property type="entry name" value="DUF632"/>
</dbReference>
<gene>
    <name evidence="2" type="ORF">A2U01_0010304</name>
</gene>
<accession>A0A392MRX3</accession>
<reference evidence="2 3" key="1">
    <citation type="journal article" date="2018" name="Front. Plant Sci.">
        <title>Red Clover (Trifolium pratense) and Zigzag Clover (T. medium) - A Picture of Genomic Similarities and Differences.</title>
        <authorList>
            <person name="Dluhosova J."/>
            <person name="Istvanek J."/>
            <person name="Nedelnik J."/>
            <person name="Repkova J."/>
        </authorList>
    </citation>
    <scope>NUCLEOTIDE SEQUENCE [LARGE SCALE GENOMIC DNA]</scope>
    <source>
        <strain evidence="3">cv. 10/8</strain>
        <tissue evidence="2">Leaf</tissue>
    </source>
</reference>
<protein>
    <submittedName>
        <fullName evidence="2">Transcription factor bZIP106</fullName>
    </submittedName>
</protein>
<proteinExistence type="predicted"/>
<dbReference type="PANTHER" id="PTHR21450:SF3">
    <property type="entry name" value="DUF630 FAMILY PROTEIN (DUF630 AND DUF632)"/>
    <property type="match status" value="1"/>
</dbReference>